<organism evidence="3 4">
    <name type="scientific">Ajellomyces capsulatus</name>
    <name type="common">Darling's disease fungus</name>
    <name type="synonym">Histoplasma capsulatum</name>
    <dbReference type="NCBI Taxonomy" id="5037"/>
    <lineage>
        <taxon>Eukaryota</taxon>
        <taxon>Fungi</taxon>
        <taxon>Dikarya</taxon>
        <taxon>Ascomycota</taxon>
        <taxon>Pezizomycotina</taxon>
        <taxon>Eurotiomycetes</taxon>
        <taxon>Eurotiomycetidae</taxon>
        <taxon>Onygenales</taxon>
        <taxon>Ajellomycetaceae</taxon>
        <taxon>Histoplasma</taxon>
    </lineage>
</organism>
<dbReference type="VEuPathDB" id="FungiDB:I7I51_06412"/>
<dbReference type="OrthoDB" id="5410040at2759"/>
<evidence type="ECO:0000256" key="2">
    <source>
        <dbReference type="SAM" id="Phobius"/>
    </source>
</evidence>
<proteinExistence type="predicted"/>
<gene>
    <name evidence="3" type="ORF">I7I51_06412</name>
</gene>
<feature type="transmembrane region" description="Helical" evidence="2">
    <location>
        <begin position="12"/>
        <end position="33"/>
    </location>
</feature>
<sequence>MPSYLHPRSRSTVSLFTITLMSSLVIVGIPHLFPCPVPRHAYADSEMIMSADGQQRMVRKRRRKPAEPRLHGESDANSALIDDTTTQIHTAMPENSIHRQQEGIVDEEIVKFRQMEAEARNLATVKRECPVPKPGGVIGQLLGFRSQDAGSGRDGIPRADIPGRGSGS</sequence>
<dbReference type="AlphaFoldDB" id="A0A8A1MNC1"/>
<protein>
    <recommendedName>
        <fullName evidence="5">Alpha-1,3-mannosyltransferase</fullName>
    </recommendedName>
</protein>
<dbReference type="EMBL" id="CP069115">
    <property type="protein sequence ID" value="QSS65567.1"/>
    <property type="molecule type" value="Genomic_DNA"/>
</dbReference>
<feature type="compositionally biased region" description="Basic and acidic residues" evidence="1">
    <location>
        <begin position="65"/>
        <end position="74"/>
    </location>
</feature>
<dbReference type="Proteomes" id="UP000663671">
    <property type="component" value="Chromosome 3"/>
</dbReference>
<feature type="region of interest" description="Disordered" evidence="1">
    <location>
        <begin position="60"/>
        <end position="79"/>
    </location>
</feature>
<evidence type="ECO:0000313" key="4">
    <source>
        <dbReference type="Proteomes" id="UP000663671"/>
    </source>
</evidence>
<accession>A0A8A1MNC1</accession>
<evidence type="ECO:0000256" key="1">
    <source>
        <dbReference type="SAM" id="MobiDB-lite"/>
    </source>
</evidence>
<feature type="region of interest" description="Disordered" evidence="1">
    <location>
        <begin position="144"/>
        <end position="168"/>
    </location>
</feature>
<dbReference type="GO" id="GO:0033617">
    <property type="term" value="P:mitochondrial respiratory chain complex IV assembly"/>
    <property type="evidence" value="ECO:0007669"/>
    <property type="project" value="TreeGrafter"/>
</dbReference>
<evidence type="ECO:0008006" key="5">
    <source>
        <dbReference type="Google" id="ProtNLM"/>
    </source>
</evidence>
<dbReference type="GO" id="GO:0005759">
    <property type="term" value="C:mitochondrial matrix"/>
    <property type="evidence" value="ECO:0007669"/>
    <property type="project" value="TreeGrafter"/>
</dbReference>
<name>A0A8A1MNC1_AJECA</name>
<dbReference type="PANTHER" id="PTHR40020">
    <property type="entry name" value="CYTOCHROME C OXIDASE ASSEMBLY FACTOR 2"/>
    <property type="match status" value="1"/>
</dbReference>
<evidence type="ECO:0000313" key="3">
    <source>
        <dbReference type="EMBL" id="QSS65567.1"/>
    </source>
</evidence>
<keyword evidence="2" id="KW-1133">Transmembrane helix</keyword>
<dbReference type="PANTHER" id="PTHR40020:SF1">
    <property type="entry name" value="CYTOCHROME C OXIDASE ASSEMBLY FACTOR 2"/>
    <property type="match status" value="1"/>
</dbReference>
<keyword evidence="2" id="KW-0812">Transmembrane</keyword>
<reference evidence="3" key="1">
    <citation type="submission" date="2021-01" db="EMBL/GenBank/DDBJ databases">
        <title>Chromosome-level genome assembly of a human fungal pathogen reveals clustering of transcriptionally co-regulated genes.</title>
        <authorList>
            <person name="Voorhies M."/>
            <person name="Cohen S."/>
            <person name="Shea T.P."/>
            <person name="Petrus S."/>
            <person name="Munoz J.F."/>
            <person name="Poplawski S."/>
            <person name="Goldman W.E."/>
            <person name="Michael T."/>
            <person name="Cuomo C.A."/>
            <person name="Sil A."/>
            <person name="Beyhan S."/>
        </authorList>
    </citation>
    <scope>NUCLEOTIDE SEQUENCE</scope>
    <source>
        <strain evidence="3">WU24</strain>
    </source>
</reference>
<keyword evidence="2" id="KW-0472">Membrane</keyword>